<gene>
    <name evidence="1" type="ORF">NEZAVI_LOCUS11143</name>
</gene>
<organism evidence="1 2">
    <name type="scientific">Nezara viridula</name>
    <name type="common">Southern green stink bug</name>
    <name type="synonym">Cimex viridulus</name>
    <dbReference type="NCBI Taxonomy" id="85310"/>
    <lineage>
        <taxon>Eukaryota</taxon>
        <taxon>Metazoa</taxon>
        <taxon>Ecdysozoa</taxon>
        <taxon>Arthropoda</taxon>
        <taxon>Hexapoda</taxon>
        <taxon>Insecta</taxon>
        <taxon>Pterygota</taxon>
        <taxon>Neoptera</taxon>
        <taxon>Paraneoptera</taxon>
        <taxon>Hemiptera</taxon>
        <taxon>Heteroptera</taxon>
        <taxon>Panheteroptera</taxon>
        <taxon>Pentatomomorpha</taxon>
        <taxon>Pentatomoidea</taxon>
        <taxon>Pentatomidae</taxon>
        <taxon>Pentatominae</taxon>
        <taxon>Nezara</taxon>
    </lineage>
</organism>
<dbReference type="Proteomes" id="UP001152798">
    <property type="component" value="Chromosome 5"/>
</dbReference>
<keyword evidence="2" id="KW-1185">Reference proteome</keyword>
<reference evidence="1" key="1">
    <citation type="submission" date="2022-01" db="EMBL/GenBank/DDBJ databases">
        <authorList>
            <person name="King R."/>
        </authorList>
    </citation>
    <scope>NUCLEOTIDE SEQUENCE</scope>
</reference>
<sequence>MQCAVRRSNNFVGEWRSCTARYPNPLWITRHPIVLISAEERLTRMFTVLGFLPGSWLDLSFSFCTIGRRIPDRTSLVGLPTSGASSIVFS</sequence>
<evidence type="ECO:0000313" key="2">
    <source>
        <dbReference type="Proteomes" id="UP001152798"/>
    </source>
</evidence>
<dbReference type="AlphaFoldDB" id="A0A9P0HHS8"/>
<evidence type="ECO:0000313" key="1">
    <source>
        <dbReference type="EMBL" id="CAH1402286.1"/>
    </source>
</evidence>
<protein>
    <submittedName>
        <fullName evidence="1">Uncharacterized protein</fullName>
    </submittedName>
</protein>
<accession>A0A9P0HHS8</accession>
<dbReference type="EMBL" id="OV725081">
    <property type="protein sequence ID" value="CAH1402286.1"/>
    <property type="molecule type" value="Genomic_DNA"/>
</dbReference>
<proteinExistence type="predicted"/>
<name>A0A9P0HHS8_NEZVI</name>